<dbReference type="Proteomes" id="UP000092634">
    <property type="component" value="Unassembled WGS sequence"/>
</dbReference>
<evidence type="ECO:0000313" key="1">
    <source>
        <dbReference type="EMBL" id="OFJ47814.1"/>
    </source>
</evidence>
<sequence length="158" mass="17035">MNTRFSPTTGNFYPFDLAYPNGLPADVIEVNEVDFTAVLQRPPGHSFAFLDGELVISAPEPEPYAQVAQAYLDRVRSKRDQILNRLSGIGFAAVEEADQRTVQAVLVARQALLDITEAPAVLAAANADELKRAVNTAYQQIVAQAPAALLGVFPPGEL</sequence>
<dbReference type="AlphaFoldDB" id="A0A1E8PQ06"/>
<reference evidence="1 2" key="1">
    <citation type="submission" date="2016-10" db="EMBL/GenBank/DDBJ databases">
        <title>Updated version of Genome Assembly of Janthinobacterium lividum ERGS5:01.</title>
        <authorList>
            <person name="Kumar R."/>
            <person name="Acharya V."/>
            <person name="Singh D."/>
        </authorList>
    </citation>
    <scope>NUCLEOTIDE SEQUENCE [LARGE SCALE GENOMIC DNA]</scope>
    <source>
        <strain evidence="1 2">ERGS5:01</strain>
    </source>
</reference>
<evidence type="ECO:0000313" key="2">
    <source>
        <dbReference type="Proteomes" id="UP000092634"/>
    </source>
</evidence>
<accession>A0A1E8PQ06</accession>
<dbReference type="EMBL" id="MAQB02000001">
    <property type="protein sequence ID" value="OFJ47814.1"/>
    <property type="molecule type" value="Genomic_DNA"/>
</dbReference>
<protein>
    <submittedName>
        <fullName evidence="1">Uncharacterized protein</fullName>
    </submittedName>
</protein>
<gene>
    <name evidence="1" type="ORF">BA896_001160</name>
</gene>
<proteinExistence type="predicted"/>
<comment type="caution">
    <text evidence="1">The sequence shown here is derived from an EMBL/GenBank/DDBJ whole genome shotgun (WGS) entry which is preliminary data.</text>
</comment>
<name>A0A1E8PQ06_9BURK</name>
<organism evidence="1 2">
    <name type="scientific">Janthinobacterium lividum</name>
    <dbReference type="NCBI Taxonomy" id="29581"/>
    <lineage>
        <taxon>Bacteria</taxon>
        <taxon>Pseudomonadati</taxon>
        <taxon>Pseudomonadota</taxon>
        <taxon>Betaproteobacteria</taxon>
        <taxon>Burkholderiales</taxon>
        <taxon>Oxalobacteraceae</taxon>
        <taxon>Janthinobacterium</taxon>
    </lineage>
</organism>